<dbReference type="EMBL" id="CP016618">
    <property type="protein sequence ID" value="ANY83382.1"/>
    <property type="molecule type" value="Genomic_DNA"/>
</dbReference>
<dbReference type="AlphaFoldDB" id="A0A1B2EU60"/>
<evidence type="ECO:0000313" key="2">
    <source>
        <dbReference type="EMBL" id="ANY83382.1"/>
    </source>
</evidence>
<dbReference type="KEGG" id="moc:BB934_34390"/>
<dbReference type="SUPFAM" id="SSF51658">
    <property type="entry name" value="Xylose isomerase-like"/>
    <property type="match status" value="1"/>
</dbReference>
<geneLocation type="plasmid" evidence="2">
    <name>unnamed3</name>
</geneLocation>
<dbReference type="Pfam" id="PF01261">
    <property type="entry name" value="AP_endonuc_2"/>
    <property type="match status" value="1"/>
</dbReference>
<feature type="domain" description="Xylose isomerase-like TIM barrel" evidence="1">
    <location>
        <begin position="22"/>
        <end position="241"/>
    </location>
</feature>
<dbReference type="InterPro" id="IPR036237">
    <property type="entry name" value="Xyl_isomerase-like_sf"/>
</dbReference>
<dbReference type="InterPro" id="IPR050312">
    <property type="entry name" value="IolE/XylAMocC-like"/>
</dbReference>
<evidence type="ECO:0000259" key="1">
    <source>
        <dbReference type="Pfam" id="PF01261"/>
    </source>
</evidence>
<dbReference type="Gene3D" id="3.20.20.150">
    <property type="entry name" value="Divalent-metal-dependent TIM barrel enzymes"/>
    <property type="match status" value="1"/>
</dbReference>
<keyword evidence="2" id="KW-0614">Plasmid</keyword>
<dbReference type="PANTHER" id="PTHR12110:SF41">
    <property type="entry name" value="INOSOSE DEHYDRATASE"/>
    <property type="match status" value="1"/>
</dbReference>
<sequence length="271" mass="29710">MSKHLISVFTKPWTEPLPPMADKVAALGLDGVELPVRPGYQVTPENAAAGLRDATRVLCASGLKITSVASTADEAIVAACGDSGIPLIRIMAPIDLKVGYVRSIENYRRQFDVLLPVLDRYGVTIGVQNHYGNFVGSAVGLLHLIEKYEPRHVCAVLDMAHCAVDGEPTAMAVDILKEKLHRQVNFKSAYHARVNGPEDEAVYKVKWTTHQHGGYSWREFADCLKKVGFSGTLCLPAEYSDPEGKPQRMGDNVIPYLKDDLARLKSLIAGW</sequence>
<gene>
    <name evidence="2" type="ORF">BB934_34390</name>
</gene>
<proteinExistence type="predicted"/>
<dbReference type="PANTHER" id="PTHR12110">
    <property type="entry name" value="HYDROXYPYRUVATE ISOMERASE"/>
    <property type="match status" value="1"/>
</dbReference>
<reference evidence="2" key="1">
    <citation type="submission" date="2016-07" db="EMBL/GenBank/DDBJ databases">
        <title>Microvirga ossetica sp. nov. a new species of rhizobia isolated from root nodules of the legume species Vicia alpestris Steven originated from North Ossetia region in the Caucasus.</title>
        <authorList>
            <person name="Safronova V.I."/>
            <person name="Kuznetsova I.G."/>
            <person name="Sazanova A.L."/>
            <person name="Belimov A."/>
            <person name="Andronov E."/>
            <person name="Osledkin Y.S."/>
            <person name="Onishchuk O.P."/>
            <person name="Kurchak O.N."/>
            <person name="Shaposhnikov A.I."/>
            <person name="Willems A."/>
            <person name="Tikhonovich I.A."/>
        </authorList>
    </citation>
    <scope>NUCLEOTIDE SEQUENCE [LARGE SCALE GENOMIC DNA]</scope>
    <source>
        <strain evidence="2">V5/3M</strain>
        <plasmid evidence="2">unnamed3</plasmid>
    </source>
</reference>
<organism evidence="2">
    <name type="scientific">Microvirga ossetica</name>
    <dbReference type="NCBI Taxonomy" id="1882682"/>
    <lineage>
        <taxon>Bacteria</taxon>
        <taxon>Pseudomonadati</taxon>
        <taxon>Pseudomonadota</taxon>
        <taxon>Alphaproteobacteria</taxon>
        <taxon>Hyphomicrobiales</taxon>
        <taxon>Methylobacteriaceae</taxon>
        <taxon>Microvirga</taxon>
    </lineage>
</organism>
<name>A0A1B2EU60_9HYPH</name>
<dbReference type="InterPro" id="IPR013022">
    <property type="entry name" value="Xyl_isomerase-like_TIM-brl"/>
</dbReference>
<accession>A0A1B2EU60</accession>
<protein>
    <recommendedName>
        <fullName evidence="1">Xylose isomerase-like TIM barrel domain-containing protein</fullName>
    </recommendedName>
</protein>